<dbReference type="PANTHER" id="PTHR21662">
    <property type="entry name" value="RECEPTOR PROTEIN-TYROSINE KINASE"/>
    <property type="match status" value="1"/>
</dbReference>
<dbReference type="eggNOG" id="ENOG502RC8P">
    <property type="taxonomic scope" value="Eukaryota"/>
</dbReference>
<evidence type="ECO:0000313" key="3">
    <source>
        <dbReference type="EMBL" id="CAB03501.2"/>
    </source>
</evidence>
<dbReference type="Proteomes" id="UP000001940">
    <property type="component" value="Chromosome V"/>
</dbReference>
<dbReference type="GeneID" id="191497"/>
<evidence type="ECO:0000313" key="5">
    <source>
        <dbReference type="WormBase" id="ZK1037.1"/>
    </source>
</evidence>
<protein>
    <submittedName>
        <fullName evidence="3">Receptor L-domain domain-containing protein</fullName>
    </submittedName>
</protein>
<dbReference type="FunCoup" id="O45984">
    <property type="interactions" value="6"/>
</dbReference>
<dbReference type="InterPro" id="IPR000494">
    <property type="entry name" value="Rcpt_L-dom"/>
</dbReference>
<dbReference type="HOGENOM" id="CLU_028064_0_1_1"/>
<gene>
    <name evidence="3 5" type="primary">irld-62</name>
    <name evidence="3" type="ORF">CELE_ZK1037.1</name>
    <name evidence="5" type="ORF">ZK1037.1</name>
</gene>
<keyword evidence="4" id="KW-1185">Reference proteome</keyword>
<dbReference type="PaxDb" id="6239-ZK1037.1"/>
<reference evidence="3 4" key="1">
    <citation type="journal article" date="1998" name="Science">
        <title>Genome sequence of the nematode C. elegans: a platform for investigating biology.</title>
        <authorList>
            <consortium name="The C. elegans sequencing consortium"/>
            <person name="Sulson J.E."/>
            <person name="Waterston R."/>
        </authorList>
    </citation>
    <scope>NUCLEOTIDE SEQUENCE [LARGE SCALE GENOMIC DNA]</scope>
    <source>
        <strain evidence="3 4">Bristol N2</strain>
    </source>
</reference>
<dbReference type="KEGG" id="cel:CELE_ZK1037.1"/>
<dbReference type="AlphaFoldDB" id="O45984"/>
<dbReference type="PhylomeDB" id="O45984"/>
<feature type="domain" description="Receptor L-domain" evidence="2">
    <location>
        <begin position="237"/>
        <end position="344"/>
    </location>
</feature>
<feature type="domain" description="Receptor L-domain" evidence="2">
    <location>
        <begin position="72"/>
        <end position="162"/>
    </location>
</feature>
<dbReference type="InterPro" id="IPR036941">
    <property type="entry name" value="Rcpt_L-dom_sf"/>
</dbReference>
<evidence type="ECO:0000256" key="1">
    <source>
        <dbReference type="SAM" id="SignalP"/>
    </source>
</evidence>
<dbReference type="PANTHER" id="PTHR21662:SF59">
    <property type="entry name" value="RECEPTOR PROTEIN-TYROSINE KINASE"/>
    <property type="match status" value="1"/>
</dbReference>
<dbReference type="SUPFAM" id="SSF52058">
    <property type="entry name" value="L domain-like"/>
    <property type="match status" value="2"/>
</dbReference>
<dbReference type="InterPro" id="IPR053079">
    <property type="entry name" value="SPS2_domain"/>
</dbReference>
<dbReference type="UCSC" id="ZK1037.1">
    <property type="organism name" value="c. elegans"/>
</dbReference>
<dbReference type="AGR" id="WB:WBGene00014190"/>
<proteinExistence type="predicted"/>
<dbReference type="CTD" id="191497"/>
<dbReference type="Gene3D" id="3.80.20.20">
    <property type="entry name" value="Receptor L-domain"/>
    <property type="match status" value="2"/>
</dbReference>
<name>O45984_CAEEL</name>
<feature type="chain" id="PRO_5004158380" evidence="1">
    <location>
        <begin position="18"/>
        <end position="370"/>
    </location>
</feature>
<keyword evidence="1" id="KW-0732">Signal</keyword>
<dbReference type="RefSeq" id="NP_506795.2">
    <property type="nucleotide sequence ID" value="NM_074394.2"/>
</dbReference>
<dbReference type="EMBL" id="BX284605">
    <property type="protein sequence ID" value="CAB03501.2"/>
    <property type="molecule type" value="Genomic_DNA"/>
</dbReference>
<dbReference type="WormBase" id="ZK1037.1">
    <property type="protein sequence ID" value="CE41487"/>
    <property type="gene ID" value="WBGene00014190"/>
    <property type="gene designation" value="irld-62"/>
</dbReference>
<sequence length="370" mass="42244">MKTFMFCVILLIPKVGSTIDDLNDMKYIEETESFFRERCEPQCIYTANLYNNRSAIPGLFTSEMVDIFPRQCTKVCCETIIKAESNVSEEQLARTFQNVKHLVGSLHVSFTEYESLKFLESLETLECGDREFLWEDNKMNDMGLTNLTTVICADFRIFNNFRMNKLNLPNLINIVPRDANGSRIKVSILSSMLTTDVTIQEAMTFLSNPDVDFEISQVDFINTKTDTCNVGNGIPEGCKHVFGDLKIGQDNEHLVSRLKSVEVLFGGLLISRTSLTTIDFFDNLKYILLHTSSMEEAIRVEYNVNLTNFLFPSLKRIYPTSTVYSKFIAHHVVFSNNNKIISTDPIYCDQFEHVLNVSNVKESFDKKSCG</sequence>
<evidence type="ECO:0000259" key="2">
    <source>
        <dbReference type="Pfam" id="PF01030"/>
    </source>
</evidence>
<evidence type="ECO:0000313" key="4">
    <source>
        <dbReference type="Proteomes" id="UP000001940"/>
    </source>
</evidence>
<accession>O45984</accession>
<organism evidence="3 4">
    <name type="scientific">Caenorhabditis elegans</name>
    <dbReference type="NCBI Taxonomy" id="6239"/>
    <lineage>
        <taxon>Eukaryota</taxon>
        <taxon>Metazoa</taxon>
        <taxon>Ecdysozoa</taxon>
        <taxon>Nematoda</taxon>
        <taxon>Chromadorea</taxon>
        <taxon>Rhabditida</taxon>
        <taxon>Rhabditina</taxon>
        <taxon>Rhabditomorpha</taxon>
        <taxon>Rhabditoidea</taxon>
        <taxon>Rhabditidae</taxon>
        <taxon>Peloderinae</taxon>
        <taxon>Caenorhabditis</taxon>
    </lineage>
</organism>
<feature type="signal peptide" evidence="1">
    <location>
        <begin position="1"/>
        <end position="17"/>
    </location>
</feature>
<dbReference type="Pfam" id="PF01030">
    <property type="entry name" value="Recep_L_domain"/>
    <property type="match status" value="2"/>
</dbReference>
<dbReference type="InParanoid" id="O45984"/>
<keyword evidence="3" id="KW-0675">Receptor</keyword>